<dbReference type="InterPro" id="IPR003718">
    <property type="entry name" value="OsmC/Ohr_fam"/>
</dbReference>
<dbReference type="InterPro" id="IPR015946">
    <property type="entry name" value="KH_dom-like_a/b"/>
</dbReference>
<dbReference type="InterPro" id="IPR036102">
    <property type="entry name" value="OsmC/Ohrsf"/>
</dbReference>
<comment type="caution">
    <text evidence="1">The sequence shown here is derived from an EMBL/GenBank/DDBJ whole genome shotgun (WGS) entry which is preliminary data.</text>
</comment>
<evidence type="ECO:0000313" key="1">
    <source>
        <dbReference type="EMBL" id="TQV81210.1"/>
    </source>
</evidence>
<reference evidence="1 2" key="1">
    <citation type="submission" date="2019-06" db="EMBL/GenBank/DDBJ databases">
        <title>Whole genome sequence for Cellvibrionaceae sp. R142.</title>
        <authorList>
            <person name="Wang G."/>
        </authorList>
    </citation>
    <scope>NUCLEOTIDE SEQUENCE [LARGE SCALE GENOMIC DNA]</scope>
    <source>
        <strain evidence="1 2">R142</strain>
    </source>
</reference>
<dbReference type="PANTHER" id="PTHR34352:SF1">
    <property type="entry name" value="PROTEIN YHFA"/>
    <property type="match status" value="1"/>
</dbReference>
<dbReference type="EMBL" id="VHSG01000008">
    <property type="protein sequence ID" value="TQV81210.1"/>
    <property type="molecule type" value="Genomic_DNA"/>
</dbReference>
<dbReference type="PANTHER" id="PTHR34352">
    <property type="entry name" value="PROTEIN YHFA"/>
    <property type="match status" value="1"/>
</dbReference>
<dbReference type="AlphaFoldDB" id="A0A545TVG3"/>
<name>A0A545TVG3_9GAMM</name>
<dbReference type="Proteomes" id="UP000319732">
    <property type="component" value="Unassembled WGS sequence"/>
</dbReference>
<gene>
    <name evidence="1" type="ORF">FKG94_08880</name>
</gene>
<organism evidence="1 2">
    <name type="scientific">Exilibacterium tricleocarpae</name>
    <dbReference type="NCBI Taxonomy" id="2591008"/>
    <lineage>
        <taxon>Bacteria</taxon>
        <taxon>Pseudomonadati</taxon>
        <taxon>Pseudomonadota</taxon>
        <taxon>Gammaproteobacteria</taxon>
        <taxon>Cellvibrionales</taxon>
        <taxon>Cellvibrionaceae</taxon>
        <taxon>Exilibacterium</taxon>
    </lineage>
</organism>
<dbReference type="Pfam" id="PF02566">
    <property type="entry name" value="OsmC"/>
    <property type="match status" value="1"/>
</dbReference>
<dbReference type="Gene3D" id="3.30.300.20">
    <property type="match status" value="1"/>
</dbReference>
<proteinExistence type="predicted"/>
<accession>A0A545TVG3</accession>
<dbReference type="SUPFAM" id="SSF82784">
    <property type="entry name" value="OsmC-like"/>
    <property type="match status" value="1"/>
</dbReference>
<dbReference type="OrthoDB" id="9804010at2"/>
<keyword evidence="2" id="KW-1185">Reference proteome</keyword>
<sequence>MTSSRNTCSDTRSRETKVYVAMKIELKNILNYQFEVSNLLGKTLRLDAQKEIGGFEEGFRPMELVLAGVAGCSAFGVVSALQEMDTEFSNLAINIEGKRQSEPPAIFTEIHLHFVLYGKLSKDTFYTTVEDILNNSCSAIAQIENSTDVNFSCEVKTG</sequence>
<protein>
    <submittedName>
        <fullName evidence="1">OsmC family protein</fullName>
    </submittedName>
</protein>
<evidence type="ECO:0000313" key="2">
    <source>
        <dbReference type="Proteomes" id="UP000319732"/>
    </source>
</evidence>